<evidence type="ECO:0000256" key="7">
    <source>
        <dbReference type="ARBA" id="ARBA00023125"/>
    </source>
</evidence>
<organism evidence="13 14">
    <name type="scientific">Bradyrhizobium erythrophlei</name>
    <dbReference type="NCBI Taxonomy" id="1437360"/>
    <lineage>
        <taxon>Bacteria</taxon>
        <taxon>Pseudomonadati</taxon>
        <taxon>Pseudomonadota</taxon>
        <taxon>Alphaproteobacteria</taxon>
        <taxon>Hyphomicrobiales</taxon>
        <taxon>Nitrobacteraceae</taxon>
        <taxon>Bradyrhizobium</taxon>
    </lineage>
</organism>
<feature type="domain" description="Helicase ATP-binding" evidence="11">
    <location>
        <begin position="593"/>
        <end position="754"/>
    </location>
</feature>
<keyword evidence="2 9" id="KW-0547">Nucleotide-binding</keyword>
<dbReference type="Gene3D" id="2.40.10.170">
    <property type="match status" value="1"/>
</dbReference>
<keyword evidence="8 9" id="KW-0234">DNA repair</keyword>
<keyword evidence="4 9" id="KW-0378">Hydrolase</keyword>
<dbReference type="Proteomes" id="UP000198992">
    <property type="component" value="Unassembled WGS sequence"/>
</dbReference>
<dbReference type="CDD" id="cd17991">
    <property type="entry name" value="DEXHc_TRCF"/>
    <property type="match status" value="1"/>
</dbReference>
<dbReference type="SUPFAM" id="SSF52540">
    <property type="entry name" value="P-loop containing nucleoside triphosphate hydrolases"/>
    <property type="match status" value="3"/>
</dbReference>
<keyword evidence="3 9" id="KW-0227">DNA damage</keyword>
<dbReference type="InterPro" id="IPR037235">
    <property type="entry name" value="TRCF-like_C_D7"/>
</dbReference>
<evidence type="ECO:0000313" key="13">
    <source>
        <dbReference type="EMBL" id="SEE31842.1"/>
    </source>
</evidence>
<dbReference type="Pfam" id="PF02559">
    <property type="entry name" value="CarD_TRCF_RID"/>
    <property type="match status" value="1"/>
</dbReference>
<feature type="compositionally biased region" description="Basic residues" evidence="10">
    <location>
        <begin position="41"/>
        <end position="54"/>
    </location>
</feature>
<comment type="function">
    <text evidence="9">Couples transcription and DNA repair by recognizing RNA polymerase (RNAP) stalled at DNA lesions. Mediates ATP-dependent release of RNAP and its truncated transcript from the DNA, and recruitment of nucleotide excision repair machinery to the damaged site.</text>
</comment>
<dbReference type="Pfam" id="PF00271">
    <property type="entry name" value="Helicase_C"/>
    <property type="match status" value="1"/>
</dbReference>
<dbReference type="Pfam" id="PF00270">
    <property type="entry name" value="DEAD"/>
    <property type="match status" value="1"/>
</dbReference>
<keyword evidence="1 9" id="KW-0963">Cytoplasm</keyword>
<protein>
    <recommendedName>
        <fullName evidence="9">Transcription-repair-coupling factor</fullName>
        <shortName evidence="9">TRCF</shortName>
        <ecNumber evidence="9">3.6.4.-</ecNumber>
    </recommendedName>
</protein>
<comment type="similarity">
    <text evidence="9">In the N-terminal section; belongs to the UvrB family.</text>
</comment>
<dbReference type="Gene3D" id="3.30.2060.10">
    <property type="entry name" value="Penicillin-binding protein 1b domain"/>
    <property type="match status" value="1"/>
</dbReference>
<dbReference type="InterPro" id="IPR036101">
    <property type="entry name" value="CarD-like/TRCF_RID_sf"/>
</dbReference>
<dbReference type="PROSITE" id="PS51192">
    <property type="entry name" value="HELICASE_ATP_BIND_1"/>
    <property type="match status" value="1"/>
</dbReference>
<feature type="region of interest" description="Disordered" evidence="10">
    <location>
        <begin position="41"/>
        <end position="63"/>
    </location>
</feature>
<dbReference type="InterPro" id="IPR027417">
    <property type="entry name" value="P-loop_NTPase"/>
</dbReference>
<dbReference type="Gene3D" id="3.40.50.300">
    <property type="entry name" value="P-loop containing nucleotide triphosphate hydrolases"/>
    <property type="match status" value="2"/>
</dbReference>
<dbReference type="GO" id="GO:0000716">
    <property type="term" value="P:transcription-coupled nucleotide-excision repair, DNA damage recognition"/>
    <property type="evidence" value="ECO:0007669"/>
    <property type="project" value="UniProtKB-UniRule"/>
</dbReference>
<dbReference type="PROSITE" id="PS51194">
    <property type="entry name" value="HELICASE_CTER"/>
    <property type="match status" value="1"/>
</dbReference>
<dbReference type="SMART" id="SM00487">
    <property type="entry name" value="DEXDc"/>
    <property type="match status" value="1"/>
</dbReference>
<dbReference type="InterPro" id="IPR001650">
    <property type="entry name" value="Helicase_C-like"/>
</dbReference>
<accession>A0A1H5HV27</accession>
<dbReference type="GO" id="GO:0005737">
    <property type="term" value="C:cytoplasm"/>
    <property type="evidence" value="ECO:0007669"/>
    <property type="project" value="UniProtKB-SubCell"/>
</dbReference>
<feature type="domain" description="Helicase C-terminal" evidence="12">
    <location>
        <begin position="775"/>
        <end position="926"/>
    </location>
</feature>
<name>A0A1H5HV27_9BRAD</name>
<evidence type="ECO:0000256" key="1">
    <source>
        <dbReference type="ARBA" id="ARBA00022490"/>
    </source>
</evidence>
<dbReference type="PANTHER" id="PTHR47964:SF1">
    <property type="entry name" value="ATP-DEPENDENT DNA HELICASE HOMOLOG RECG, CHLOROPLASTIC"/>
    <property type="match status" value="1"/>
</dbReference>
<dbReference type="InterPro" id="IPR004576">
    <property type="entry name" value="Mfd"/>
</dbReference>
<keyword evidence="7 9" id="KW-0238">DNA-binding</keyword>
<dbReference type="SUPFAM" id="SSF143517">
    <property type="entry name" value="TRCF domain-like"/>
    <property type="match status" value="1"/>
</dbReference>
<evidence type="ECO:0000259" key="12">
    <source>
        <dbReference type="PROSITE" id="PS51194"/>
    </source>
</evidence>
<evidence type="ECO:0000256" key="10">
    <source>
        <dbReference type="SAM" id="MobiDB-lite"/>
    </source>
</evidence>
<dbReference type="GO" id="GO:0003678">
    <property type="term" value="F:DNA helicase activity"/>
    <property type="evidence" value="ECO:0007669"/>
    <property type="project" value="TreeGrafter"/>
</dbReference>
<dbReference type="GO" id="GO:0016787">
    <property type="term" value="F:hydrolase activity"/>
    <property type="evidence" value="ECO:0007669"/>
    <property type="project" value="UniProtKB-KW"/>
</dbReference>
<evidence type="ECO:0000256" key="4">
    <source>
        <dbReference type="ARBA" id="ARBA00022801"/>
    </source>
</evidence>
<dbReference type="Pfam" id="PF17757">
    <property type="entry name" value="UvrB_inter"/>
    <property type="match status" value="1"/>
</dbReference>
<dbReference type="AlphaFoldDB" id="A0A1H5HV27"/>
<evidence type="ECO:0000256" key="8">
    <source>
        <dbReference type="ARBA" id="ARBA00023204"/>
    </source>
</evidence>
<evidence type="ECO:0000256" key="9">
    <source>
        <dbReference type="HAMAP-Rule" id="MF_00969"/>
    </source>
</evidence>
<gene>
    <name evidence="9" type="primary">mfd</name>
    <name evidence="13" type="ORF">SAMN05444164_7653</name>
</gene>
<evidence type="ECO:0000259" key="11">
    <source>
        <dbReference type="PROSITE" id="PS51192"/>
    </source>
</evidence>
<evidence type="ECO:0000256" key="6">
    <source>
        <dbReference type="ARBA" id="ARBA00022840"/>
    </source>
</evidence>
<dbReference type="Gene3D" id="3.40.50.11180">
    <property type="match status" value="1"/>
</dbReference>
<dbReference type="InterPro" id="IPR014001">
    <property type="entry name" value="Helicase_ATP-bd"/>
</dbReference>
<dbReference type="InterPro" id="IPR011545">
    <property type="entry name" value="DEAD/DEAH_box_helicase_dom"/>
</dbReference>
<dbReference type="EC" id="3.6.4.-" evidence="9"/>
<dbReference type="SMART" id="SM00490">
    <property type="entry name" value="HELICc"/>
    <property type="match status" value="1"/>
</dbReference>
<sequence length="1101" mass="120186">MRSLAACVGGRWRAAIDLTCLSPGDRTLRHNDGFDVANTKKARAATGAKKKSRGLTRSGTSSSSPLGMLALHLLEQWKKSGRDGIVFLAESENRAERLGSVLHSLDPSLEVLVFPRLNTLPFDGLEPSHEIAGRRSSVLRRLAKSRKPVFLVSTAEAIMERLPLPASWGRLSISLKVGARYSEQDLKDRLEALGYDLDEEADYPGSVLFHGMTFEVFPAGALGPYRIEHSGGVIRRIAGVDPNEHDVVFDTQELLIDPMSERIALGGKRAQRAALPDYCERAHWIADAGVAGHADSWLSTIKEAAGRRETERDYFGPVDWKRLTKRMSALPRKAAFAPTPDFSKVASSRKALRAFVADAQRAGSRLLFVAAVEDDLRAIERMSGIKAERVGDWSEATKGRGGEAALLADFDTGFIGSGRKPLVVVTATDVLGSRAHHPQPMARASGAAFDHPDVPERGAVVVHLPRGLAVLDGLQTLDMGKGSSREMIRLGFAGDDAVLVPPADLALIWPYAAERGKLTLDKADGSTWWARRTKAEQEIQLAAKALAKHIAQRRRRRAPKLVAPGPAYERFVARFPYFTTVDQAKAIRDVLDDLASGHPMDRVVCGDVGFGKTEVALRAAAAVALSGKQVAVVVPTTVLARQHVATFRKRFAPLGIEVGSLSRATSAAEMKQTKEGLRSGKMKIVVGTQAIASKDVKFAKLSLVIVDEEQHFGAAEKAKLSGLAKSVHTLWMSATPIPRTLAAGLAGFRDLSVIASPPVHRLPVVTKIAPLSDAAIAAALLREQRRHGQSFLICPRIQDLDPLLARVQAVAPELRIVCLHGKLPADEIDDRMMSFVEGEADVLLATNIVESGLDIPRANTIVVCWPEKFGLAQLHQLRGRVGRGGTRAFAYMLTESNSEQSGKRLAVLEEFSRPGAGFAISERDLDLRGAGDLLSERQSGHVQVFGPVLYSHLLKQASEKTNDRAADLWVPDLNLPFADLLPRSYVQSETMRLEIYGRVARCRSEDDLEDLEEETSRRFGKLPSAGRDFFTAARLRIDCKRRGIVRLDVGPEAVAATFLPGRLPKSRARSLQRDGDRVFYSGKTNEPPFERIDDLLDILDE</sequence>
<dbReference type="HAMAP" id="MF_00969">
    <property type="entry name" value="TRCF"/>
    <property type="match status" value="1"/>
</dbReference>
<dbReference type="PANTHER" id="PTHR47964">
    <property type="entry name" value="ATP-DEPENDENT DNA HELICASE HOMOLOG RECG, CHLOROPLASTIC"/>
    <property type="match status" value="1"/>
</dbReference>
<dbReference type="InterPro" id="IPR005118">
    <property type="entry name" value="TRCF_C"/>
</dbReference>
<dbReference type="SUPFAM" id="SSF141259">
    <property type="entry name" value="CarD-like"/>
    <property type="match status" value="1"/>
</dbReference>
<comment type="similarity">
    <text evidence="9">In the C-terminal section; belongs to the helicase family. RecG subfamily.</text>
</comment>
<keyword evidence="6 9" id="KW-0067">ATP-binding</keyword>
<proteinExistence type="inferred from homology"/>
<evidence type="ECO:0000256" key="2">
    <source>
        <dbReference type="ARBA" id="ARBA00022741"/>
    </source>
</evidence>
<dbReference type="EMBL" id="FNTH01000001">
    <property type="protein sequence ID" value="SEE31842.1"/>
    <property type="molecule type" value="Genomic_DNA"/>
</dbReference>
<dbReference type="GO" id="GO:0005524">
    <property type="term" value="F:ATP binding"/>
    <property type="evidence" value="ECO:0007669"/>
    <property type="project" value="UniProtKB-UniRule"/>
</dbReference>
<dbReference type="InterPro" id="IPR047112">
    <property type="entry name" value="RecG/Mfd"/>
</dbReference>
<dbReference type="Gene3D" id="3.90.1150.50">
    <property type="entry name" value="Transcription-repair-coupling factor, D7 domain"/>
    <property type="match status" value="1"/>
</dbReference>
<evidence type="ECO:0000256" key="3">
    <source>
        <dbReference type="ARBA" id="ARBA00022763"/>
    </source>
</evidence>
<evidence type="ECO:0000313" key="14">
    <source>
        <dbReference type="Proteomes" id="UP000198992"/>
    </source>
</evidence>
<dbReference type="InterPro" id="IPR041471">
    <property type="entry name" value="UvrB_inter"/>
</dbReference>
<dbReference type="SMART" id="SM01058">
    <property type="entry name" value="CarD_TRCF"/>
    <property type="match status" value="1"/>
</dbReference>
<dbReference type="SMART" id="SM00982">
    <property type="entry name" value="TRCF"/>
    <property type="match status" value="1"/>
</dbReference>
<dbReference type="GO" id="GO:0006355">
    <property type="term" value="P:regulation of DNA-templated transcription"/>
    <property type="evidence" value="ECO:0007669"/>
    <property type="project" value="UniProtKB-UniRule"/>
</dbReference>
<reference evidence="13 14" key="1">
    <citation type="submission" date="2016-10" db="EMBL/GenBank/DDBJ databases">
        <authorList>
            <person name="de Groot N.N."/>
        </authorList>
    </citation>
    <scope>NUCLEOTIDE SEQUENCE [LARGE SCALE GENOMIC DNA]</scope>
    <source>
        <strain evidence="13 14">MT12</strain>
    </source>
</reference>
<comment type="subcellular location">
    <subcellularLocation>
        <location evidence="9">Cytoplasm</location>
    </subcellularLocation>
</comment>
<dbReference type="GO" id="GO:0003684">
    <property type="term" value="F:damaged DNA binding"/>
    <property type="evidence" value="ECO:0007669"/>
    <property type="project" value="InterPro"/>
</dbReference>
<dbReference type="InterPro" id="IPR003711">
    <property type="entry name" value="CarD-like/TRCF_RID"/>
</dbReference>
<evidence type="ECO:0000256" key="5">
    <source>
        <dbReference type="ARBA" id="ARBA00022806"/>
    </source>
</evidence>
<keyword evidence="5 13" id="KW-0347">Helicase</keyword>
<dbReference type="Pfam" id="PF03461">
    <property type="entry name" value="TRCF"/>
    <property type="match status" value="1"/>
</dbReference>